<keyword evidence="1" id="KW-0812">Transmembrane</keyword>
<gene>
    <name evidence="2" type="ORF">PENTCL1PPCAC_7811</name>
</gene>
<keyword evidence="3" id="KW-1185">Reference proteome</keyword>
<organism evidence="2 3">
    <name type="scientific">Pristionchus entomophagus</name>
    <dbReference type="NCBI Taxonomy" id="358040"/>
    <lineage>
        <taxon>Eukaryota</taxon>
        <taxon>Metazoa</taxon>
        <taxon>Ecdysozoa</taxon>
        <taxon>Nematoda</taxon>
        <taxon>Chromadorea</taxon>
        <taxon>Rhabditida</taxon>
        <taxon>Rhabditina</taxon>
        <taxon>Diplogasteromorpha</taxon>
        <taxon>Diplogasteroidea</taxon>
        <taxon>Neodiplogasteridae</taxon>
        <taxon>Pristionchus</taxon>
    </lineage>
</organism>
<comment type="caution">
    <text evidence="2">The sequence shown here is derived from an EMBL/GenBank/DDBJ whole genome shotgun (WGS) entry which is preliminary data.</text>
</comment>
<proteinExistence type="predicted"/>
<feature type="non-terminal residue" evidence="2">
    <location>
        <position position="95"/>
    </location>
</feature>
<feature type="transmembrane region" description="Helical" evidence="1">
    <location>
        <begin position="62"/>
        <end position="80"/>
    </location>
</feature>
<dbReference type="EMBL" id="BTSX01000002">
    <property type="protein sequence ID" value="GMS85636.1"/>
    <property type="molecule type" value="Genomic_DNA"/>
</dbReference>
<feature type="non-terminal residue" evidence="2">
    <location>
        <position position="1"/>
    </location>
</feature>
<dbReference type="AlphaFoldDB" id="A0AAV5SR05"/>
<reference evidence="2" key="1">
    <citation type="submission" date="2023-10" db="EMBL/GenBank/DDBJ databases">
        <title>Genome assembly of Pristionchus species.</title>
        <authorList>
            <person name="Yoshida K."/>
            <person name="Sommer R.J."/>
        </authorList>
    </citation>
    <scope>NUCLEOTIDE SEQUENCE</scope>
    <source>
        <strain evidence="2">RS0144</strain>
    </source>
</reference>
<dbReference type="Proteomes" id="UP001432027">
    <property type="component" value="Unassembled WGS sequence"/>
</dbReference>
<evidence type="ECO:0000256" key="1">
    <source>
        <dbReference type="SAM" id="Phobius"/>
    </source>
</evidence>
<accession>A0AAV5SR05</accession>
<keyword evidence="1" id="KW-1133">Transmembrane helix</keyword>
<sequence length="95" mass="10283">SDNMDQSEKLLPKAVEASRSFLNRHGLYNDGFLTLNGASVATSSCLLSMVITGLALSSIPEAWFILVPSLLISLITLFAISRPTSLLMTVTYYAN</sequence>
<evidence type="ECO:0000313" key="2">
    <source>
        <dbReference type="EMBL" id="GMS85636.1"/>
    </source>
</evidence>
<keyword evidence="1" id="KW-0472">Membrane</keyword>
<feature type="transmembrane region" description="Helical" evidence="1">
    <location>
        <begin position="32"/>
        <end position="56"/>
    </location>
</feature>
<name>A0AAV5SR05_9BILA</name>
<protein>
    <submittedName>
        <fullName evidence="2">Uncharacterized protein</fullName>
    </submittedName>
</protein>
<evidence type="ECO:0000313" key="3">
    <source>
        <dbReference type="Proteomes" id="UP001432027"/>
    </source>
</evidence>